<gene>
    <name evidence="2" type="ORF">ABNW52_00170</name>
</gene>
<dbReference type="InterPro" id="IPR036390">
    <property type="entry name" value="WH_DNA-bd_sf"/>
</dbReference>
<dbReference type="Gene3D" id="1.10.10.10">
    <property type="entry name" value="Winged helix-like DNA-binding domain superfamily/Winged helix DNA-binding domain"/>
    <property type="match status" value="1"/>
</dbReference>
<dbReference type="SUPFAM" id="SSF46785">
    <property type="entry name" value="Winged helix' DNA-binding domain"/>
    <property type="match status" value="1"/>
</dbReference>
<feature type="domain" description="HTH marR-type" evidence="1">
    <location>
        <begin position="14"/>
        <end position="146"/>
    </location>
</feature>
<keyword evidence="3" id="KW-1185">Reference proteome</keyword>
<organism evidence="2 3">
    <name type="scientific">Vogesella oryzagri</name>
    <dbReference type="NCBI Taxonomy" id="3160864"/>
    <lineage>
        <taxon>Bacteria</taxon>
        <taxon>Pseudomonadati</taxon>
        <taxon>Pseudomonadota</taxon>
        <taxon>Betaproteobacteria</taxon>
        <taxon>Neisseriales</taxon>
        <taxon>Chromobacteriaceae</taxon>
        <taxon>Vogesella</taxon>
    </lineage>
</organism>
<proteinExistence type="predicted"/>
<dbReference type="InterPro" id="IPR039422">
    <property type="entry name" value="MarR/SlyA-like"/>
</dbReference>
<protein>
    <submittedName>
        <fullName evidence="2">MarR family transcriptional regulator</fullName>
    </submittedName>
</protein>
<dbReference type="Pfam" id="PF12802">
    <property type="entry name" value="MarR_2"/>
    <property type="match status" value="1"/>
</dbReference>
<dbReference type="PANTHER" id="PTHR33164">
    <property type="entry name" value="TRANSCRIPTIONAL REGULATOR, MARR FAMILY"/>
    <property type="match status" value="1"/>
</dbReference>
<dbReference type="RefSeq" id="WP_349582355.1">
    <property type="nucleotide sequence ID" value="NZ_JBEFLD010000001.1"/>
</dbReference>
<name>A0ABV1LYU0_9NEIS</name>
<evidence type="ECO:0000259" key="1">
    <source>
        <dbReference type="PROSITE" id="PS50995"/>
    </source>
</evidence>
<reference evidence="2" key="1">
    <citation type="submission" date="2024-06" db="EMBL/GenBank/DDBJ databases">
        <title>Genome sequence of Vogesella sp. MAHUQ-64.</title>
        <authorList>
            <person name="Huq M.A."/>
        </authorList>
    </citation>
    <scope>NUCLEOTIDE SEQUENCE</scope>
    <source>
        <strain evidence="2">MAHUQ-64</strain>
    </source>
</reference>
<evidence type="ECO:0000313" key="3">
    <source>
        <dbReference type="Proteomes" id="UP001433638"/>
    </source>
</evidence>
<dbReference type="Proteomes" id="UP001433638">
    <property type="component" value="Unassembled WGS sequence"/>
</dbReference>
<dbReference type="SMART" id="SM00347">
    <property type="entry name" value="HTH_MARR"/>
    <property type="match status" value="1"/>
</dbReference>
<dbReference type="PANTHER" id="PTHR33164:SF43">
    <property type="entry name" value="HTH-TYPE TRANSCRIPTIONAL REPRESSOR YETL"/>
    <property type="match status" value="1"/>
</dbReference>
<dbReference type="EMBL" id="JBEFLD010000001">
    <property type="protein sequence ID" value="MEQ6289032.1"/>
    <property type="molecule type" value="Genomic_DNA"/>
</dbReference>
<evidence type="ECO:0000313" key="2">
    <source>
        <dbReference type="EMBL" id="MEQ6289032.1"/>
    </source>
</evidence>
<dbReference type="PROSITE" id="PS50995">
    <property type="entry name" value="HTH_MARR_2"/>
    <property type="match status" value="1"/>
</dbReference>
<dbReference type="InterPro" id="IPR000835">
    <property type="entry name" value="HTH_MarR-typ"/>
</dbReference>
<dbReference type="InterPro" id="IPR036388">
    <property type="entry name" value="WH-like_DNA-bd_sf"/>
</dbReference>
<comment type="caution">
    <text evidence="2">The sequence shown here is derived from an EMBL/GenBank/DDBJ whole genome shotgun (WGS) entry which is preliminary data.</text>
</comment>
<accession>A0ABV1LYU0</accession>
<sequence length="153" mass="16907">MSKDTQAPGATERPLGIAYLIGRLEHMLGQQLRDSLTQLGLTSSQYRMLSQLQAHGRLSNAQLAERSLVSPQAANEMVKIMEGKGWIEREPDPTHGRIIQLRLSAAALALLTACDRAVAQQEQRMLAEVAGDERLQLQRLLQVLVRGLDTQAE</sequence>